<proteinExistence type="inferred from homology"/>
<dbReference type="Gene3D" id="3.30.1330.60">
    <property type="entry name" value="OmpA-like domain"/>
    <property type="match status" value="1"/>
</dbReference>
<feature type="compositionally biased region" description="Pro residues" evidence="8">
    <location>
        <begin position="79"/>
        <end position="89"/>
    </location>
</feature>
<dbReference type="PANTHER" id="PTHR30329:SF21">
    <property type="entry name" value="LIPOPROTEIN YIAD-RELATED"/>
    <property type="match status" value="1"/>
</dbReference>
<gene>
    <name evidence="11" type="ORF">SAMN02949497_4415</name>
</gene>
<feature type="domain" description="OmpA-like" evidence="10">
    <location>
        <begin position="161"/>
        <end position="281"/>
    </location>
</feature>
<dbReference type="AlphaFoldDB" id="A0A1Y6D230"/>
<dbReference type="CDD" id="cd07185">
    <property type="entry name" value="OmpA_C-like"/>
    <property type="match status" value="1"/>
</dbReference>
<dbReference type="Proteomes" id="UP000192923">
    <property type="component" value="Unassembled WGS sequence"/>
</dbReference>
<feature type="transmembrane region" description="Helical" evidence="9">
    <location>
        <begin position="40"/>
        <end position="60"/>
    </location>
</feature>
<keyword evidence="6 7" id="KW-0472">Membrane</keyword>
<dbReference type="SUPFAM" id="SSF103088">
    <property type="entry name" value="OmpA-like"/>
    <property type="match status" value="1"/>
</dbReference>
<dbReference type="STRING" id="1760988.SAMN02949497_4415"/>
<accession>A0A1Y6D230</accession>
<evidence type="ECO:0000256" key="1">
    <source>
        <dbReference type="ARBA" id="ARBA00004162"/>
    </source>
</evidence>
<feature type="region of interest" description="Disordered" evidence="8">
    <location>
        <begin position="79"/>
        <end position="149"/>
    </location>
</feature>
<dbReference type="InterPro" id="IPR006665">
    <property type="entry name" value="OmpA-like"/>
</dbReference>
<dbReference type="RefSeq" id="WP_085215829.1">
    <property type="nucleotide sequence ID" value="NZ_FXAM01000001.1"/>
</dbReference>
<dbReference type="PROSITE" id="PS51123">
    <property type="entry name" value="OMPA_2"/>
    <property type="match status" value="1"/>
</dbReference>
<keyword evidence="5 9" id="KW-1133">Transmembrane helix</keyword>
<keyword evidence="12" id="KW-1185">Reference proteome</keyword>
<evidence type="ECO:0000313" key="12">
    <source>
        <dbReference type="Proteomes" id="UP000192923"/>
    </source>
</evidence>
<evidence type="ECO:0000256" key="7">
    <source>
        <dbReference type="PROSITE-ProRule" id="PRU00473"/>
    </source>
</evidence>
<feature type="region of interest" description="Disordered" evidence="8">
    <location>
        <begin position="1"/>
        <end position="31"/>
    </location>
</feature>
<evidence type="ECO:0000256" key="8">
    <source>
        <dbReference type="SAM" id="MobiDB-lite"/>
    </source>
</evidence>
<dbReference type="Pfam" id="PF00691">
    <property type="entry name" value="OmpA"/>
    <property type="match status" value="1"/>
</dbReference>
<dbReference type="GO" id="GO:0005886">
    <property type="term" value="C:plasma membrane"/>
    <property type="evidence" value="ECO:0007669"/>
    <property type="project" value="UniProtKB-SubCell"/>
</dbReference>
<reference evidence="11 12" key="1">
    <citation type="submission" date="2016-12" db="EMBL/GenBank/DDBJ databases">
        <authorList>
            <person name="Song W.-J."/>
            <person name="Kurnit D.M."/>
        </authorList>
    </citation>
    <scope>NUCLEOTIDE SEQUENCE [LARGE SCALE GENOMIC DNA]</scope>
    <source>
        <strain evidence="11 12">175</strain>
    </source>
</reference>
<dbReference type="PANTHER" id="PTHR30329">
    <property type="entry name" value="STATOR ELEMENT OF FLAGELLAR MOTOR COMPLEX"/>
    <property type="match status" value="1"/>
</dbReference>
<organism evidence="11 12">
    <name type="scientific">Methylomagnum ishizawai</name>
    <dbReference type="NCBI Taxonomy" id="1760988"/>
    <lineage>
        <taxon>Bacteria</taxon>
        <taxon>Pseudomonadati</taxon>
        <taxon>Pseudomonadota</taxon>
        <taxon>Gammaproteobacteria</taxon>
        <taxon>Methylococcales</taxon>
        <taxon>Methylococcaceae</taxon>
        <taxon>Methylomagnum</taxon>
    </lineage>
</organism>
<evidence type="ECO:0000259" key="10">
    <source>
        <dbReference type="PROSITE" id="PS51123"/>
    </source>
</evidence>
<dbReference type="InterPro" id="IPR050330">
    <property type="entry name" value="Bact_OuterMem_StrucFunc"/>
</dbReference>
<evidence type="ECO:0000256" key="2">
    <source>
        <dbReference type="ARBA" id="ARBA00008914"/>
    </source>
</evidence>
<dbReference type="InterPro" id="IPR025713">
    <property type="entry name" value="MotB-like_N_dom"/>
</dbReference>
<protein>
    <submittedName>
        <fullName evidence="11">Chemotaxis protein MotB</fullName>
    </submittedName>
</protein>
<feature type="compositionally biased region" description="Low complexity" evidence="8">
    <location>
        <begin position="102"/>
        <end position="117"/>
    </location>
</feature>
<evidence type="ECO:0000256" key="9">
    <source>
        <dbReference type="SAM" id="Phobius"/>
    </source>
</evidence>
<dbReference type="OrthoDB" id="9815217at2"/>
<dbReference type="InterPro" id="IPR036737">
    <property type="entry name" value="OmpA-like_sf"/>
</dbReference>
<name>A0A1Y6D230_9GAMM</name>
<evidence type="ECO:0000256" key="3">
    <source>
        <dbReference type="ARBA" id="ARBA00022475"/>
    </source>
</evidence>
<sequence>MISPSYSRPGPAVKTSPVPPPDPWQTAQSETAQDTAGNWLLSYSDLMTLLFTFFVVLFAYQKALPGKAGAAPPPVVAAPALPQPPPPTARPIAHVPEPPPVVDDAASSPPSAAAPDPTGNETPVPAEPRWLSVPDAAPSEARPDSGADALLGGDIEVSTAPGQVRLEIGASILFDPASADLKADGGAVLDRLARWLRGHPGTLAVEGHTDNQPIASGRYRSNWELSSARASTVARALIERGVPAEHLRAVGLADTQPKGDNLTPQGRADNRRVALVVFMERGEEVRL</sequence>
<comment type="subcellular location">
    <subcellularLocation>
        <location evidence="1">Cell membrane</location>
        <topology evidence="1">Single-pass membrane protein</topology>
    </subcellularLocation>
</comment>
<evidence type="ECO:0000256" key="5">
    <source>
        <dbReference type="ARBA" id="ARBA00022989"/>
    </source>
</evidence>
<dbReference type="EMBL" id="FXAM01000001">
    <property type="protein sequence ID" value="SMF96999.1"/>
    <property type="molecule type" value="Genomic_DNA"/>
</dbReference>
<comment type="similarity">
    <text evidence="2">Belongs to the MotB family.</text>
</comment>
<evidence type="ECO:0000313" key="11">
    <source>
        <dbReference type="EMBL" id="SMF96999.1"/>
    </source>
</evidence>
<keyword evidence="3" id="KW-1003">Cell membrane</keyword>
<evidence type="ECO:0000256" key="4">
    <source>
        <dbReference type="ARBA" id="ARBA00022692"/>
    </source>
</evidence>
<evidence type="ECO:0000256" key="6">
    <source>
        <dbReference type="ARBA" id="ARBA00023136"/>
    </source>
</evidence>
<dbReference type="Pfam" id="PF13677">
    <property type="entry name" value="MotB_plug"/>
    <property type="match status" value="1"/>
</dbReference>
<keyword evidence="4 9" id="KW-0812">Transmembrane</keyword>